<evidence type="ECO:0000313" key="3">
    <source>
        <dbReference type="EMBL" id="KJY55943.1"/>
    </source>
</evidence>
<name>A0A0F4LCB4_9LACO</name>
<dbReference type="AlphaFoldDB" id="A0A0F4LCB4"/>
<feature type="binding site" evidence="2">
    <location>
        <begin position="7"/>
        <end position="14"/>
    </location>
    <ligand>
        <name>substrate</name>
    </ligand>
</feature>
<dbReference type="GO" id="GO:0006003">
    <property type="term" value="P:fructose 2,6-bisphosphate metabolic process"/>
    <property type="evidence" value="ECO:0007669"/>
    <property type="project" value="InterPro"/>
</dbReference>
<protein>
    <submittedName>
        <fullName evidence="3">Phosphoglycerate mutase</fullName>
    </submittedName>
</protein>
<dbReference type="PRINTS" id="PR00991">
    <property type="entry name" value="6PFRUCTKNASE"/>
</dbReference>
<dbReference type="InterPro" id="IPR050275">
    <property type="entry name" value="PGM_Phosphatase"/>
</dbReference>
<sequence length="218" mass="24385">MQIYFVRHGKTEWNLQKRFQGAHGDSPLLPQSLIDIQKLSDFLGETKFAAIYSSPLKRARTTAEKLTNNLGNPFSVKIDDRLREFDLGAMEGLTFTEAKARYPKQVTDIWDKPEKYDGHSIGGENYPEVIARGKSFGRDVGLQFKQDDKILAVSHGAALGAIMGGLLGYSLPDIRQNGGLSNTSLTILETKDRGKTFKALIWNETKFLDRKMVDSDSL</sequence>
<dbReference type="RefSeq" id="WP_045928009.1">
    <property type="nucleotide sequence ID" value="NZ_JBHSZS010000009.1"/>
</dbReference>
<dbReference type="PANTHER" id="PTHR48100:SF1">
    <property type="entry name" value="HISTIDINE PHOSPHATASE FAMILY PROTEIN-RELATED"/>
    <property type="match status" value="1"/>
</dbReference>
<dbReference type="PATRIC" id="fig|1218493.3.peg.942"/>
<dbReference type="GO" id="GO:0005737">
    <property type="term" value="C:cytoplasm"/>
    <property type="evidence" value="ECO:0007669"/>
    <property type="project" value="TreeGrafter"/>
</dbReference>
<accession>A0A0F4LCB4</accession>
<dbReference type="InterPro" id="IPR003094">
    <property type="entry name" value="6Pfruct_kin"/>
</dbReference>
<feature type="binding site" evidence="2">
    <location>
        <position position="58"/>
    </location>
    <ligand>
        <name>substrate</name>
    </ligand>
</feature>
<dbReference type="Proteomes" id="UP000033533">
    <property type="component" value="Unassembled WGS sequence"/>
</dbReference>
<comment type="caution">
    <text evidence="3">The sequence shown here is derived from an EMBL/GenBank/DDBJ whole genome shotgun (WGS) entry which is preliminary data.</text>
</comment>
<organism evidence="3 4">
    <name type="scientific">Lactobacillus kullabergensis</name>
    <dbReference type="NCBI Taxonomy" id="1218493"/>
    <lineage>
        <taxon>Bacteria</taxon>
        <taxon>Bacillati</taxon>
        <taxon>Bacillota</taxon>
        <taxon>Bacilli</taxon>
        <taxon>Lactobacillales</taxon>
        <taxon>Lactobacillaceae</taxon>
        <taxon>Lactobacillus</taxon>
    </lineage>
</organism>
<dbReference type="EMBL" id="JXBY01000018">
    <property type="protein sequence ID" value="KJY55943.1"/>
    <property type="molecule type" value="Genomic_DNA"/>
</dbReference>
<dbReference type="STRING" id="1218493.JF76_08890"/>
<dbReference type="GO" id="GO:0005524">
    <property type="term" value="F:ATP binding"/>
    <property type="evidence" value="ECO:0007669"/>
    <property type="project" value="InterPro"/>
</dbReference>
<evidence type="ECO:0000256" key="1">
    <source>
        <dbReference type="PIRSR" id="PIRSR613078-1"/>
    </source>
</evidence>
<dbReference type="CDD" id="cd07067">
    <property type="entry name" value="HP_PGM_like"/>
    <property type="match status" value="1"/>
</dbReference>
<dbReference type="InterPro" id="IPR013078">
    <property type="entry name" value="His_Pase_superF_clade-1"/>
</dbReference>
<proteinExistence type="predicted"/>
<dbReference type="OrthoDB" id="9782128at2"/>
<dbReference type="HOGENOM" id="CLU_033323_9_0_9"/>
<feature type="active site" description="Tele-phosphohistidine intermediate" evidence="1">
    <location>
        <position position="8"/>
    </location>
</feature>
<gene>
    <name evidence="3" type="ORF">JF76_08890</name>
</gene>
<dbReference type="SUPFAM" id="SSF53254">
    <property type="entry name" value="Phosphoglycerate mutase-like"/>
    <property type="match status" value="1"/>
</dbReference>
<evidence type="ECO:0000256" key="2">
    <source>
        <dbReference type="PIRSR" id="PIRSR613078-2"/>
    </source>
</evidence>
<dbReference type="Gene3D" id="3.40.50.1240">
    <property type="entry name" value="Phosphoglycerate mutase-like"/>
    <property type="match status" value="1"/>
</dbReference>
<evidence type="ECO:0000313" key="4">
    <source>
        <dbReference type="Proteomes" id="UP000033533"/>
    </source>
</evidence>
<feature type="active site" description="Proton donor/acceptor" evidence="1">
    <location>
        <position position="84"/>
    </location>
</feature>
<dbReference type="Pfam" id="PF00300">
    <property type="entry name" value="His_Phos_1"/>
    <property type="match status" value="1"/>
</dbReference>
<dbReference type="SMART" id="SM00855">
    <property type="entry name" value="PGAM"/>
    <property type="match status" value="1"/>
</dbReference>
<dbReference type="GO" id="GO:0016791">
    <property type="term" value="F:phosphatase activity"/>
    <property type="evidence" value="ECO:0007669"/>
    <property type="project" value="TreeGrafter"/>
</dbReference>
<reference evidence="3 4" key="1">
    <citation type="submission" date="2014-12" db="EMBL/GenBank/DDBJ databases">
        <title>Comparative genomics of the lactic acid bacteria isolated from the honey bee gut.</title>
        <authorList>
            <person name="Ellegaard K.M."/>
            <person name="Tamarit D."/>
            <person name="Javelind E."/>
            <person name="Olofsson T."/>
            <person name="Andersson S.G."/>
            <person name="Vasquez A."/>
        </authorList>
    </citation>
    <scope>NUCLEOTIDE SEQUENCE [LARGE SCALE GENOMIC DNA]</scope>
    <source>
        <strain evidence="3 4">Biut2</strain>
    </source>
</reference>
<dbReference type="PANTHER" id="PTHR48100">
    <property type="entry name" value="BROAD-SPECIFICITY PHOSPHATASE YOR283W-RELATED"/>
    <property type="match status" value="1"/>
</dbReference>
<dbReference type="InterPro" id="IPR029033">
    <property type="entry name" value="His_PPase_superfam"/>
</dbReference>